<name>A0A4P7PQQ2_9PSED</name>
<dbReference type="Gene3D" id="1.10.443.10">
    <property type="entry name" value="Intergrase catalytic core"/>
    <property type="match status" value="1"/>
</dbReference>
<dbReference type="Gene3D" id="1.10.150.130">
    <property type="match status" value="1"/>
</dbReference>
<dbReference type="GO" id="GO:0008907">
    <property type="term" value="F:integrase activity"/>
    <property type="evidence" value="ECO:0007669"/>
    <property type="project" value="InterPro"/>
</dbReference>
<dbReference type="GO" id="GO:0003677">
    <property type="term" value="F:DNA binding"/>
    <property type="evidence" value="ECO:0007669"/>
    <property type="project" value="UniProtKB-UniRule"/>
</dbReference>
<evidence type="ECO:0000259" key="6">
    <source>
        <dbReference type="PROSITE" id="PS51900"/>
    </source>
</evidence>
<dbReference type="InterPro" id="IPR011010">
    <property type="entry name" value="DNA_brk_join_enz"/>
</dbReference>
<dbReference type="Gene3D" id="3.30.160.60">
    <property type="entry name" value="Classic Zinc Finger"/>
    <property type="match status" value="1"/>
</dbReference>
<evidence type="ECO:0000313" key="7">
    <source>
        <dbReference type="EMBL" id="QBZ92852.1"/>
    </source>
</evidence>
<dbReference type="EMBL" id="CP035088">
    <property type="protein sequence ID" value="QBZ92852.1"/>
    <property type="molecule type" value="Genomic_DNA"/>
</dbReference>
<dbReference type="PROSITE" id="PS51900">
    <property type="entry name" value="CB"/>
    <property type="match status" value="1"/>
</dbReference>
<dbReference type="GO" id="GO:0006310">
    <property type="term" value="P:DNA recombination"/>
    <property type="evidence" value="ECO:0007669"/>
    <property type="project" value="UniProtKB-KW"/>
</dbReference>
<comment type="similarity">
    <text evidence="1">Belongs to the 'phage' integrase family.</text>
</comment>
<dbReference type="InterPro" id="IPR016177">
    <property type="entry name" value="DNA-bd_dom_sf"/>
</dbReference>
<dbReference type="AlphaFoldDB" id="A0A4P7PQQ2"/>
<dbReference type="KEGG" id="pvk:EPZ47_18880"/>
<feature type="domain" description="Core-binding (CB)" evidence="6">
    <location>
        <begin position="73"/>
        <end position="151"/>
    </location>
</feature>
<dbReference type="OrthoDB" id="8781634at2"/>
<keyword evidence="2" id="KW-0229">DNA integration</keyword>
<dbReference type="InterPro" id="IPR002104">
    <property type="entry name" value="Integrase_catalytic"/>
</dbReference>
<evidence type="ECO:0000256" key="2">
    <source>
        <dbReference type="ARBA" id="ARBA00022908"/>
    </source>
</evidence>
<evidence type="ECO:0000256" key="1">
    <source>
        <dbReference type="ARBA" id="ARBA00008857"/>
    </source>
</evidence>
<dbReference type="RefSeq" id="WP_135848036.1">
    <property type="nucleotide sequence ID" value="NZ_CP035088.1"/>
</dbReference>
<reference evidence="7 8" key="1">
    <citation type="journal article" date="2019" name="Front. Microbiol.">
        <title>In silico and Genetic Analyses of Cyclic Lipopeptide Synthetic Gene Clusters in Pseudomonas sp. 11K1.</title>
        <authorList>
            <person name="Zhao H."/>
            <person name="Liu Y.P."/>
            <person name="Zhang L.Q."/>
        </authorList>
    </citation>
    <scope>NUCLEOTIDE SEQUENCE [LARGE SCALE GENOMIC DNA]</scope>
    <source>
        <strain evidence="7 8">11K1</strain>
    </source>
</reference>
<dbReference type="Pfam" id="PF00589">
    <property type="entry name" value="Phage_integrase"/>
    <property type="match status" value="1"/>
</dbReference>
<organism evidence="7 8">
    <name type="scientific">Pseudomonas viciae</name>
    <dbReference type="NCBI Taxonomy" id="2505979"/>
    <lineage>
        <taxon>Bacteria</taxon>
        <taxon>Pseudomonadati</taxon>
        <taxon>Pseudomonadota</taxon>
        <taxon>Gammaproteobacteria</taxon>
        <taxon>Pseudomonadales</taxon>
        <taxon>Pseudomonadaceae</taxon>
        <taxon>Pseudomonas</taxon>
    </lineage>
</organism>
<sequence>MAPRPRNPANKNLPQNLYFDARRSTYRYRRPTDGKWFPFGADRVKAIDAAKQLNLEFMHGADLVGTVLGASSGSFAAFLDKYEAETLPPRELAKGTLGLYAVHFRRFRKYFEGKAVDQITIRMIAEMLDALTPRTANQCRALLIDILNHAAAKGLCPDNPAASTINRIEKKQRKRHTVDGLKAIREKSPAWLQNAIDLALISAQRRTDILNMRFDGIREGFLYVVQQKTAKASDAAWIRFKVTDELQAVISRCRDDIVSPYLIHRRPDRKKQKQAQTKDHWTQVEERYLTRAFKEAREAAGCYAGWKEEEMPGFHEVRALSLHLYQKAGKDGQKIAGHASETMTRNYQKDHAEIVWSEAIPDLNISEITG</sequence>
<proteinExistence type="inferred from homology"/>
<evidence type="ECO:0000256" key="5">
    <source>
        <dbReference type="PROSITE-ProRule" id="PRU01248"/>
    </source>
</evidence>
<dbReference type="SUPFAM" id="SSF54171">
    <property type="entry name" value="DNA-binding domain"/>
    <property type="match status" value="1"/>
</dbReference>
<dbReference type="Pfam" id="PF09003">
    <property type="entry name" value="Arm-DNA-bind_1"/>
    <property type="match status" value="1"/>
</dbReference>
<evidence type="ECO:0000256" key="3">
    <source>
        <dbReference type="ARBA" id="ARBA00023125"/>
    </source>
</evidence>
<evidence type="ECO:0000313" key="8">
    <source>
        <dbReference type="Proteomes" id="UP000296468"/>
    </source>
</evidence>
<accession>A0A4P7PQQ2</accession>
<dbReference type="InterPro" id="IPR010998">
    <property type="entry name" value="Integrase_recombinase_N"/>
</dbReference>
<protein>
    <submittedName>
        <fullName evidence="7">Integrase</fullName>
    </submittedName>
</protein>
<evidence type="ECO:0000256" key="4">
    <source>
        <dbReference type="ARBA" id="ARBA00023172"/>
    </source>
</evidence>
<dbReference type="Proteomes" id="UP000296468">
    <property type="component" value="Chromosome"/>
</dbReference>
<keyword evidence="3 5" id="KW-0238">DNA-binding</keyword>
<dbReference type="InterPro" id="IPR044068">
    <property type="entry name" value="CB"/>
</dbReference>
<gene>
    <name evidence="7" type="ORF">EPZ47_18880</name>
</gene>
<dbReference type="InterPro" id="IPR013762">
    <property type="entry name" value="Integrase-like_cat_sf"/>
</dbReference>
<dbReference type="SUPFAM" id="SSF56349">
    <property type="entry name" value="DNA breaking-rejoining enzymes"/>
    <property type="match status" value="1"/>
</dbReference>
<dbReference type="InterPro" id="IPR015094">
    <property type="entry name" value="Integrase_lambda-typ_DNA-bd_N"/>
</dbReference>
<keyword evidence="4" id="KW-0233">DNA recombination</keyword>